<dbReference type="AlphaFoldDB" id="A0AAC9KA52"/>
<dbReference type="GO" id="GO:0019146">
    <property type="term" value="F:arabinose-5-phosphate isomerase activity"/>
    <property type="evidence" value="ECO:0007669"/>
    <property type="project" value="UniProtKB-EC"/>
</dbReference>
<reference evidence="2" key="1">
    <citation type="submission" date="2016-11" db="EMBL/GenBank/DDBJ databases">
        <title>Comparative genomic and phenotypic analysis of Granulibacter bethesdensis clinical isolates from patients with chronic granulomatous disease.</title>
        <authorList>
            <person name="Zarember K.A."/>
            <person name="Porcella S.F."/>
            <person name="Chu J."/>
            <person name="Ding L."/>
            <person name="Dahlstrom E."/>
            <person name="Barbian K."/>
            <person name="Martens C."/>
            <person name="Sykora L."/>
            <person name="Kramer S."/>
            <person name="Pettinato A.M."/>
            <person name="Hong H."/>
            <person name="Wald G."/>
            <person name="Berg L.J."/>
            <person name="Rogge L.S."/>
            <person name="Greenberg D.E."/>
            <person name="Falcone E.L."/>
            <person name="Neves J.F."/>
            <person name="Simoes M.J."/>
            <person name="Casal M."/>
            <person name="Rodriguez-Lopez F.C."/>
            <person name="Zelazny A."/>
            <person name="Gallin J.I."/>
            <person name="Holland S.M."/>
        </authorList>
    </citation>
    <scope>NUCLEOTIDE SEQUENCE [LARGE SCALE GENOMIC DNA]</scope>
    <source>
        <strain evidence="2">NIH9.1</strain>
    </source>
</reference>
<sequence length="45" mass="5155">MTICHTICFASLWIFLMFATIRVSEHKVTDRSFQYCRTGADAIVA</sequence>
<evidence type="ECO:0000313" key="1">
    <source>
        <dbReference type="EMBL" id="APH53949.1"/>
    </source>
</evidence>
<keyword evidence="1" id="KW-0413">Isomerase</keyword>
<proteinExistence type="predicted"/>
<organism evidence="1 2">
    <name type="scientific">Granulibacter bethesdensis</name>
    <dbReference type="NCBI Taxonomy" id="364410"/>
    <lineage>
        <taxon>Bacteria</taxon>
        <taxon>Pseudomonadati</taxon>
        <taxon>Pseudomonadota</taxon>
        <taxon>Alphaproteobacteria</taxon>
        <taxon>Acetobacterales</taxon>
        <taxon>Acetobacteraceae</taxon>
        <taxon>Granulibacter</taxon>
    </lineage>
</organism>
<accession>A0AAC9KA52</accession>
<name>A0AAC9KA52_9PROT</name>
<protein>
    <submittedName>
        <fullName evidence="1">Arabinose-5-phosphate isomerase</fullName>
        <ecNumber evidence="1">5.3.1.13</ecNumber>
    </submittedName>
</protein>
<evidence type="ECO:0000313" key="2">
    <source>
        <dbReference type="Proteomes" id="UP000182373"/>
    </source>
</evidence>
<dbReference type="Proteomes" id="UP000182373">
    <property type="component" value="Chromosome"/>
</dbReference>
<dbReference type="EC" id="5.3.1.13" evidence="1"/>
<gene>
    <name evidence="1" type="ORF">GbCGDNIH9_8442</name>
</gene>
<dbReference type="EMBL" id="CP018191">
    <property type="protein sequence ID" value="APH53949.1"/>
    <property type="molecule type" value="Genomic_DNA"/>
</dbReference>